<accession>A0ABZ2WUB5</accession>
<organism evidence="2 3">
    <name type="scientific">Fusarium acuminatum</name>
    <dbReference type="NCBI Taxonomy" id="5515"/>
    <lineage>
        <taxon>Eukaryota</taxon>
        <taxon>Fungi</taxon>
        <taxon>Dikarya</taxon>
        <taxon>Ascomycota</taxon>
        <taxon>Pezizomycotina</taxon>
        <taxon>Sordariomycetes</taxon>
        <taxon>Hypocreomycetidae</taxon>
        <taxon>Hypocreales</taxon>
        <taxon>Nectriaceae</taxon>
        <taxon>Fusarium</taxon>
        <taxon>Fusarium tricinctum species complex</taxon>
    </lineage>
</organism>
<feature type="region of interest" description="Disordered" evidence="1">
    <location>
        <begin position="332"/>
        <end position="383"/>
    </location>
</feature>
<dbReference type="EMBL" id="CP151262">
    <property type="protein sequence ID" value="WZH44341.1"/>
    <property type="molecule type" value="Genomic_DNA"/>
</dbReference>
<feature type="region of interest" description="Disordered" evidence="1">
    <location>
        <begin position="601"/>
        <end position="653"/>
    </location>
</feature>
<evidence type="ECO:0000313" key="2">
    <source>
        <dbReference type="EMBL" id="WZH44341.1"/>
    </source>
</evidence>
<feature type="compositionally biased region" description="Basic and acidic residues" evidence="1">
    <location>
        <begin position="612"/>
        <end position="632"/>
    </location>
</feature>
<name>A0ABZ2WUB5_9HYPO</name>
<keyword evidence="3" id="KW-1185">Reference proteome</keyword>
<feature type="region of interest" description="Disordered" evidence="1">
    <location>
        <begin position="397"/>
        <end position="469"/>
    </location>
</feature>
<feature type="region of interest" description="Disordered" evidence="1">
    <location>
        <begin position="1"/>
        <end position="28"/>
    </location>
</feature>
<proteinExistence type="predicted"/>
<feature type="compositionally biased region" description="Basic and acidic residues" evidence="1">
    <location>
        <begin position="525"/>
        <end position="542"/>
    </location>
</feature>
<feature type="compositionally biased region" description="Pro residues" evidence="1">
    <location>
        <begin position="436"/>
        <end position="451"/>
    </location>
</feature>
<feature type="compositionally biased region" description="Acidic residues" evidence="1">
    <location>
        <begin position="340"/>
        <end position="362"/>
    </location>
</feature>
<evidence type="ECO:0000256" key="1">
    <source>
        <dbReference type="SAM" id="MobiDB-lite"/>
    </source>
</evidence>
<gene>
    <name evidence="2" type="ORF">QYS62_005363</name>
</gene>
<dbReference type="Proteomes" id="UP001489902">
    <property type="component" value="Chromosome 3"/>
</dbReference>
<reference evidence="2 3" key="1">
    <citation type="submission" date="2024-04" db="EMBL/GenBank/DDBJ databases">
        <title>Complete genome sequence of Fusarium acuminatum.</title>
        <authorList>
            <person name="Lan B."/>
        </authorList>
    </citation>
    <scope>NUCLEOTIDE SEQUENCE [LARGE SCALE GENOMIC DNA]</scope>
    <source>
        <strain evidence="2">1A</strain>
    </source>
</reference>
<evidence type="ECO:0000313" key="3">
    <source>
        <dbReference type="Proteomes" id="UP001489902"/>
    </source>
</evidence>
<protein>
    <submittedName>
        <fullName evidence="2">Uncharacterized protein</fullName>
    </submittedName>
</protein>
<sequence>MSKAKESKRPRQGSPDPSSRKKRNPMEDTDDLEILMGEIVRENPSVDTALVKKIIGAPVIRLDQDWTQADENKVLARWNGSERKAASDAIGHKAAKYFEPPRELWKICLRIFKQASPIMLSPFNGLQFVPQRVSASSHSRHLFNPDTCRSMAALIVHPIWQQDYRRFIGALSYAFICRLDECRKFAPRDDECPVLRILNQRIDLEEGPMLREPLHKMHSEARKAVRRQRNGDKRSALSNLLYALGKSITTMDPTKNEAESLEQDILPFNLQDLRSLKDAIDKQAQHKVDESYTTFKELVNLSVELPSKNDLRQWDARAVTYLFRRYENEARFGSVTPGPDVEDDDIEEDVTSDDVTSDEVEESERPAGIPIFGFEATDSNPTARSDVAVESPQHLNDDHIEPELSDEEGFNPQADDIGPSIEVPSGNAGASHRLRSPPPSPPPPPPPPPPQWAYHSFTPRPSNNRRPTLGDVEALRIAIDSRNNAQMREDIDNLMAQPSMGEAEIRQLIRDENSSLQSLIQDHAEENRGLQARLEAHEEDSQRLQTQLDQEKRKRQKGRETQWQRYRLLEAEVRSLKEEGRRYGLLEAEVQSVKGRLDAQSTMSLPVVPQQTEERVSETHDATSPEPRDQDRATFLASAPEGGSMAFHASCGT</sequence>
<feature type="region of interest" description="Disordered" evidence="1">
    <location>
        <begin position="525"/>
        <end position="561"/>
    </location>
</feature>